<keyword evidence="4" id="KW-1185">Reference proteome</keyword>
<feature type="transmembrane region" description="Helical" evidence="1">
    <location>
        <begin position="607"/>
        <end position="629"/>
    </location>
</feature>
<dbReference type="AlphaFoldDB" id="A0A1R2C6Q7"/>
<evidence type="ECO:0000313" key="4">
    <source>
        <dbReference type="Proteomes" id="UP000187209"/>
    </source>
</evidence>
<keyword evidence="1" id="KW-0472">Membrane</keyword>
<reference evidence="3 4" key="1">
    <citation type="submission" date="2016-11" db="EMBL/GenBank/DDBJ databases">
        <title>The macronuclear genome of Stentor coeruleus: a giant cell with tiny introns.</title>
        <authorList>
            <person name="Slabodnick M."/>
            <person name="Ruby J.G."/>
            <person name="Reiff S.B."/>
            <person name="Swart E.C."/>
            <person name="Gosai S."/>
            <person name="Prabakaran S."/>
            <person name="Witkowska E."/>
            <person name="Larue G.E."/>
            <person name="Fisher S."/>
            <person name="Freeman R.M."/>
            <person name="Gunawardena J."/>
            <person name="Chu W."/>
            <person name="Stover N.A."/>
            <person name="Gregory B.D."/>
            <person name="Nowacki M."/>
            <person name="Derisi J."/>
            <person name="Roy S.W."/>
            <person name="Marshall W.F."/>
            <person name="Sood P."/>
        </authorList>
    </citation>
    <scope>NUCLEOTIDE SEQUENCE [LARGE SCALE GENOMIC DNA]</scope>
    <source>
        <strain evidence="3">WM001</strain>
    </source>
</reference>
<keyword evidence="1" id="KW-1133">Transmembrane helix</keyword>
<feature type="chain" id="PRO_5013068412" evidence="2">
    <location>
        <begin position="17"/>
        <end position="736"/>
    </location>
</feature>
<sequence>MFAAIAFFGIITMVSSQLTVVVASQPATTNDYFTVVVTGTTASDVVSITSNGELENSPSGTATGTSITFSSLRFLSGGDDLSISASSSAYPTDLPVSSASFKVDKALLIIILDYGNVDIYVNKNFTITFLLVDQNNKPWIDPENLKLEYTGITENYSLDGIVTKSIKLLKSGNQSIVATIENKNSTTIQVDVLKLNIDILPGRLLSYESDILQKLEFNVKNGINPDTDNIYDMTITLVCNNICSGTYFLSLDEQITDKKTSIIKQTNFGEVKFEDFFVISSGTFNFEIKCNLCETAYSAQFIVTNKLISINMTSSVTEQAAFFYLSIEVNLIGEDENKFIQTVELEMEDNPSVKGIDNLQIDEGQRTYDQVYFIDIGDKELILKNKDGSIKGSISIKITPDYLKITNMIEILPANTNHYLEFQVEIYDKEDGKLETNHNHNVVAELDPVGKIEGEFNKTTNNGTVYFYNLQIKTAGTFSLKAISDNISEIVYDKQLKISLTDCNVGSGPVASMSILVFLGIFITFIFFRVDKEKKSFGWNGFIMLLIHPFSALFISSPPKRRALLCLQLCVSELLMLTLIGAVYAYFDTPLEHYEKDFTDYYGRQLYKGAFGWALAQVGIIPMFFLNFYTLGAKKLTIYVIMIYIILTVLCFGAIVGMTCEYCIGYSIYWTVNFLIFLLFDLFFMQVIYTVIAYFLKTQKIKRVLNNEAKKSRTKTGMIDNNLKENHENEAENNQA</sequence>
<keyword evidence="2" id="KW-0732">Signal</keyword>
<organism evidence="3 4">
    <name type="scientific">Stentor coeruleus</name>
    <dbReference type="NCBI Taxonomy" id="5963"/>
    <lineage>
        <taxon>Eukaryota</taxon>
        <taxon>Sar</taxon>
        <taxon>Alveolata</taxon>
        <taxon>Ciliophora</taxon>
        <taxon>Postciliodesmatophora</taxon>
        <taxon>Heterotrichea</taxon>
        <taxon>Heterotrichida</taxon>
        <taxon>Stentoridae</taxon>
        <taxon>Stentor</taxon>
    </lineage>
</organism>
<protein>
    <submittedName>
        <fullName evidence="3">Uncharacterized protein</fullName>
    </submittedName>
</protein>
<evidence type="ECO:0000256" key="1">
    <source>
        <dbReference type="SAM" id="Phobius"/>
    </source>
</evidence>
<feature type="signal peptide" evidence="2">
    <location>
        <begin position="1"/>
        <end position="16"/>
    </location>
</feature>
<keyword evidence="1" id="KW-0812">Transmembrane</keyword>
<dbReference type="EMBL" id="MPUH01000262">
    <property type="protein sequence ID" value="OMJ84661.1"/>
    <property type="molecule type" value="Genomic_DNA"/>
</dbReference>
<proteinExistence type="predicted"/>
<evidence type="ECO:0000313" key="3">
    <source>
        <dbReference type="EMBL" id="OMJ84661.1"/>
    </source>
</evidence>
<dbReference type="Proteomes" id="UP000187209">
    <property type="component" value="Unassembled WGS sequence"/>
</dbReference>
<feature type="transmembrane region" description="Helical" evidence="1">
    <location>
        <begin position="636"/>
        <end position="656"/>
    </location>
</feature>
<feature type="transmembrane region" description="Helical" evidence="1">
    <location>
        <begin position="510"/>
        <end position="528"/>
    </location>
</feature>
<name>A0A1R2C6Q7_9CILI</name>
<evidence type="ECO:0000256" key="2">
    <source>
        <dbReference type="SAM" id="SignalP"/>
    </source>
</evidence>
<accession>A0A1R2C6Q7</accession>
<gene>
    <name evidence="3" type="ORF">SteCoe_14180</name>
</gene>
<feature type="transmembrane region" description="Helical" evidence="1">
    <location>
        <begin position="563"/>
        <end position="587"/>
    </location>
</feature>
<feature type="transmembrane region" description="Helical" evidence="1">
    <location>
        <begin position="668"/>
        <end position="696"/>
    </location>
</feature>
<comment type="caution">
    <text evidence="3">The sequence shown here is derived from an EMBL/GenBank/DDBJ whole genome shotgun (WGS) entry which is preliminary data.</text>
</comment>